<dbReference type="Proteomes" id="UP001596408">
    <property type="component" value="Unassembled WGS sequence"/>
</dbReference>
<keyword evidence="1" id="KW-0812">Transmembrane</keyword>
<name>A0ABD5TZ43_9EURY</name>
<reference evidence="2 3" key="1">
    <citation type="journal article" date="2019" name="Int. J. Syst. Evol. Microbiol.">
        <title>The Global Catalogue of Microorganisms (GCM) 10K type strain sequencing project: providing services to taxonomists for standard genome sequencing and annotation.</title>
        <authorList>
            <consortium name="The Broad Institute Genomics Platform"/>
            <consortium name="The Broad Institute Genome Sequencing Center for Infectious Disease"/>
            <person name="Wu L."/>
            <person name="Ma J."/>
        </authorList>
    </citation>
    <scope>NUCLEOTIDE SEQUENCE [LARGE SCALE GENOMIC DNA]</scope>
    <source>
        <strain evidence="2 3">YIM 94188</strain>
    </source>
</reference>
<feature type="transmembrane region" description="Helical" evidence="1">
    <location>
        <begin position="33"/>
        <end position="54"/>
    </location>
</feature>
<organism evidence="2 3">
    <name type="scientific">Halopelagius fulvigenes</name>
    <dbReference type="NCBI Taxonomy" id="1198324"/>
    <lineage>
        <taxon>Archaea</taxon>
        <taxon>Methanobacteriati</taxon>
        <taxon>Methanobacteriota</taxon>
        <taxon>Stenosarchaea group</taxon>
        <taxon>Halobacteria</taxon>
        <taxon>Halobacteriales</taxon>
        <taxon>Haloferacaceae</taxon>
    </lineage>
</organism>
<evidence type="ECO:0000256" key="1">
    <source>
        <dbReference type="SAM" id="Phobius"/>
    </source>
</evidence>
<accession>A0ABD5TZ43</accession>
<evidence type="ECO:0000313" key="2">
    <source>
        <dbReference type="EMBL" id="MFC6825806.1"/>
    </source>
</evidence>
<comment type="caution">
    <text evidence="2">The sequence shown here is derived from an EMBL/GenBank/DDBJ whole genome shotgun (WGS) entry which is preliminary data.</text>
</comment>
<dbReference type="AlphaFoldDB" id="A0ABD5TZ43"/>
<evidence type="ECO:0000313" key="3">
    <source>
        <dbReference type="Proteomes" id="UP001596408"/>
    </source>
</evidence>
<sequence>MSRRLGIAVFVLVAGAGVLSTYAAGGDTATMASWVFLAVVPAAIVGLGSTPSGYSDRSD</sequence>
<keyword evidence="1" id="KW-1133">Transmembrane helix</keyword>
<dbReference type="RefSeq" id="WP_379696444.1">
    <property type="nucleotide sequence ID" value="NZ_JBHSXH010000015.1"/>
</dbReference>
<keyword evidence="3" id="KW-1185">Reference proteome</keyword>
<proteinExistence type="predicted"/>
<keyword evidence="1" id="KW-0472">Membrane</keyword>
<protein>
    <submittedName>
        <fullName evidence="2">Uncharacterized protein</fullName>
    </submittedName>
</protein>
<gene>
    <name evidence="2" type="ORF">ACFQEV_12495</name>
</gene>
<dbReference type="EMBL" id="JBHSXH010000015">
    <property type="protein sequence ID" value="MFC6825806.1"/>
    <property type="molecule type" value="Genomic_DNA"/>
</dbReference>